<evidence type="ECO:0000256" key="1">
    <source>
        <dbReference type="SAM" id="MobiDB-lite"/>
    </source>
</evidence>
<evidence type="ECO:0000313" key="2">
    <source>
        <dbReference type="EMBL" id="KAG7169958.1"/>
    </source>
</evidence>
<reference evidence="2" key="1">
    <citation type="journal article" date="2021" name="Sci. Adv.">
        <title>The American lobster genome reveals insights on longevity, neural, and immune adaptations.</title>
        <authorList>
            <person name="Polinski J.M."/>
            <person name="Zimin A.V."/>
            <person name="Clark K.F."/>
            <person name="Kohn A.B."/>
            <person name="Sadowski N."/>
            <person name="Timp W."/>
            <person name="Ptitsyn A."/>
            <person name="Khanna P."/>
            <person name="Romanova D.Y."/>
            <person name="Williams P."/>
            <person name="Greenwood S.J."/>
            <person name="Moroz L.L."/>
            <person name="Walt D.R."/>
            <person name="Bodnar A.G."/>
        </authorList>
    </citation>
    <scope>NUCLEOTIDE SEQUENCE</scope>
    <source>
        <strain evidence="2">GMGI-L3</strain>
    </source>
</reference>
<accession>A0A8J5MZQ1</accession>
<gene>
    <name evidence="2" type="ORF">Hamer_G020633</name>
</gene>
<feature type="compositionally biased region" description="Polar residues" evidence="1">
    <location>
        <begin position="58"/>
        <end position="68"/>
    </location>
</feature>
<sequence length="83" mass="9423">MTRDSKHKRQLKEARAKSTAKSKRSKKEKENIAKTDDGNSCPTRHPEAAQPSLPPLPSTSCEEYNWSSVGDVKKKKNNNKYYS</sequence>
<dbReference type="AlphaFoldDB" id="A0A8J5MZQ1"/>
<keyword evidence="3" id="KW-1185">Reference proteome</keyword>
<feature type="compositionally biased region" description="Basic residues" evidence="1">
    <location>
        <begin position="1"/>
        <end position="10"/>
    </location>
</feature>
<organism evidence="2 3">
    <name type="scientific">Homarus americanus</name>
    <name type="common">American lobster</name>
    <dbReference type="NCBI Taxonomy" id="6706"/>
    <lineage>
        <taxon>Eukaryota</taxon>
        <taxon>Metazoa</taxon>
        <taxon>Ecdysozoa</taxon>
        <taxon>Arthropoda</taxon>
        <taxon>Crustacea</taxon>
        <taxon>Multicrustacea</taxon>
        <taxon>Malacostraca</taxon>
        <taxon>Eumalacostraca</taxon>
        <taxon>Eucarida</taxon>
        <taxon>Decapoda</taxon>
        <taxon>Pleocyemata</taxon>
        <taxon>Astacidea</taxon>
        <taxon>Nephropoidea</taxon>
        <taxon>Nephropidae</taxon>
        <taxon>Homarus</taxon>
    </lineage>
</organism>
<comment type="caution">
    <text evidence="2">The sequence shown here is derived from an EMBL/GenBank/DDBJ whole genome shotgun (WGS) entry which is preliminary data.</text>
</comment>
<feature type="region of interest" description="Disordered" evidence="1">
    <location>
        <begin position="1"/>
        <end position="83"/>
    </location>
</feature>
<proteinExistence type="predicted"/>
<feature type="compositionally biased region" description="Basic residues" evidence="1">
    <location>
        <begin position="73"/>
        <end position="83"/>
    </location>
</feature>
<feature type="compositionally biased region" description="Basic and acidic residues" evidence="1">
    <location>
        <begin position="27"/>
        <end position="37"/>
    </location>
</feature>
<name>A0A8J5MZQ1_HOMAM</name>
<evidence type="ECO:0000313" key="3">
    <source>
        <dbReference type="Proteomes" id="UP000747542"/>
    </source>
</evidence>
<dbReference type="Proteomes" id="UP000747542">
    <property type="component" value="Unassembled WGS sequence"/>
</dbReference>
<protein>
    <submittedName>
        <fullName evidence="2">Uncharacterized protein</fullName>
    </submittedName>
</protein>
<dbReference type="EMBL" id="JAHLQT010014925">
    <property type="protein sequence ID" value="KAG7169958.1"/>
    <property type="molecule type" value="Genomic_DNA"/>
</dbReference>